<organism evidence="2">
    <name type="scientific">Thermodesulfobacterium geofontis</name>
    <dbReference type="NCBI Taxonomy" id="1295609"/>
    <lineage>
        <taxon>Bacteria</taxon>
        <taxon>Pseudomonadati</taxon>
        <taxon>Thermodesulfobacteriota</taxon>
        <taxon>Thermodesulfobacteria</taxon>
        <taxon>Thermodesulfobacteriales</taxon>
        <taxon>Thermodesulfobacteriaceae</taxon>
        <taxon>Thermodesulfobacterium</taxon>
    </lineage>
</organism>
<gene>
    <name evidence="2" type="ORF">ENT66_03070</name>
</gene>
<dbReference type="Gene3D" id="3.40.50.150">
    <property type="entry name" value="Vaccinia Virus protein VP39"/>
    <property type="match status" value="1"/>
</dbReference>
<protein>
    <submittedName>
        <fullName evidence="2">Methyltransferase domain-containing protein</fullName>
    </submittedName>
</protein>
<dbReference type="Pfam" id="PF08241">
    <property type="entry name" value="Methyltransf_11"/>
    <property type="match status" value="1"/>
</dbReference>
<dbReference type="AlphaFoldDB" id="A0A7C4NQI1"/>
<dbReference type="SUPFAM" id="SSF53335">
    <property type="entry name" value="S-adenosyl-L-methionine-dependent methyltransferases"/>
    <property type="match status" value="1"/>
</dbReference>
<proteinExistence type="predicted"/>
<dbReference type="GO" id="GO:0008757">
    <property type="term" value="F:S-adenosylmethionine-dependent methyltransferase activity"/>
    <property type="evidence" value="ECO:0007669"/>
    <property type="project" value="InterPro"/>
</dbReference>
<comment type="caution">
    <text evidence="2">The sequence shown here is derived from an EMBL/GenBank/DDBJ whole genome shotgun (WGS) entry which is preliminary data.</text>
</comment>
<keyword evidence="2" id="KW-0489">Methyltransferase</keyword>
<sequence>MEKRYLTNIGKLSENSRGMKNEKENFECWLREDTYGTHFIDLYPTRENVIKCDVNRDKFPFKDNYFDEIVAIELFEHLTNPLNFLKECYRTLKRN</sequence>
<evidence type="ECO:0000313" key="2">
    <source>
        <dbReference type="EMBL" id="HGQ85358.1"/>
    </source>
</evidence>
<evidence type="ECO:0000259" key="1">
    <source>
        <dbReference type="Pfam" id="PF08241"/>
    </source>
</evidence>
<dbReference type="InterPro" id="IPR029063">
    <property type="entry name" value="SAM-dependent_MTases_sf"/>
</dbReference>
<name>A0A7C4NQI1_9BACT</name>
<accession>A0A7C4NQI1</accession>
<reference evidence="2" key="1">
    <citation type="journal article" date="2020" name="mSystems">
        <title>Genome- and Community-Level Interaction Insights into Carbon Utilization and Element Cycling Functions of Hydrothermarchaeota in Hydrothermal Sediment.</title>
        <authorList>
            <person name="Zhou Z."/>
            <person name="Liu Y."/>
            <person name="Xu W."/>
            <person name="Pan J."/>
            <person name="Luo Z.H."/>
            <person name="Li M."/>
        </authorList>
    </citation>
    <scope>NUCLEOTIDE SEQUENCE [LARGE SCALE GENOMIC DNA]</scope>
    <source>
        <strain evidence="2">SpSt-6</strain>
    </source>
</reference>
<dbReference type="GO" id="GO:0032259">
    <property type="term" value="P:methylation"/>
    <property type="evidence" value="ECO:0007669"/>
    <property type="project" value="UniProtKB-KW"/>
</dbReference>
<keyword evidence="2" id="KW-0808">Transferase</keyword>
<feature type="domain" description="Methyltransferase type 11" evidence="1">
    <location>
        <begin position="49"/>
        <end position="94"/>
    </location>
</feature>
<dbReference type="EMBL" id="DSZN01000058">
    <property type="protein sequence ID" value="HGQ85358.1"/>
    <property type="molecule type" value="Genomic_DNA"/>
</dbReference>
<dbReference type="InterPro" id="IPR013216">
    <property type="entry name" value="Methyltransf_11"/>
</dbReference>